<feature type="compositionally biased region" description="Basic and acidic residues" evidence="1">
    <location>
        <begin position="295"/>
        <end position="309"/>
    </location>
</feature>
<name>A0A179I3Z6_CORDF</name>
<feature type="compositionally biased region" description="Basic and acidic residues" evidence="1">
    <location>
        <begin position="140"/>
        <end position="162"/>
    </location>
</feature>
<feature type="region of interest" description="Disordered" evidence="1">
    <location>
        <begin position="51"/>
        <end position="166"/>
    </location>
</feature>
<gene>
    <name evidence="2" type="ORF">LLEC1_05948</name>
</gene>
<evidence type="ECO:0000313" key="2">
    <source>
        <dbReference type="EMBL" id="OAQ96581.1"/>
    </source>
</evidence>
<accession>A0A179I3Z6</accession>
<protein>
    <submittedName>
        <fullName evidence="2">Uncharacterized protein</fullName>
    </submittedName>
</protein>
<feature type="compositionally biased region" description="Basic and acidic residues" evidence="1">
    <location>
        <begin position="120"/>
        <end position="130"/>
    </location>
</feature>
<keyword evidence="3" id="KW-1185">Reference proteome</keyword>
<evidence type="ECO:0000313" key="3">
    <source>
        <dbReference type="Proteomes" id="UP000243081"/>
    </source>
</evidence>
<evidence type="ECO:0000256" key="1">
    <source>
        <dbReference type="SAM" id="MobiDB-lite"/>
    </source>
</evidence>
<proteinExistence type="predicted"/>
<feature type="compositionally biased region" description="Polar residues" evidence="1">
    <location>
        <begin position="51"/>
        <end position="66"/>
    </location>
</feature>
<dbReference type="EMBL" id="LUKN01004096">
    <property type="protein sequence ID" value="OAQ96581.1"/>
    <property type="molecule type" value="Genomic_DNA"/>
</dbReference>
<dbReference type="Proteomes" id="UP000243081">
    <property type="component" value="Unassembled WGS sequence"/>
</dbReference>
<sequence length="499" mass="55898">MSAKDHSELPSPPCIQNELLMDSTTQYCAQWLATVSAAQHDEGRQLLPMASSSRLQSEECNPSQPGSPHVARPPTRRATHHHTESPGLLPTTPSSASSHMDVIPEPEPEYPSINPYSEAPRVHAGETSKYERRRRRKTRPDRYDTSRQHQERTLLSRRERREQKKAKLRLRKEVMTNFYSSAIENRHILVRRSQKSDGDDSADDLSCGQLKPALATGAFVNGRGSVSTPLADLTFNELTFPITQRTAARAASPQPPNGARKRPRVHSPKAPEQTGITSREPLVIAVCPDTPSPLPRRDHGGQPKLEQRLNGDTGGKTTRNVDAQSKYATPCRIVKYVDSGVGTMSPAGNCAAAKSENRPHVQCPTVEPQYAEQANFYAPYYNAAPYYNDAPAHMPYYEPSYWGNGMYEHAGLQPSSDWSEYVPPHYPSQQLYSVPMEAEVIDYARQNKDDMYLASTSDMYHAPSDSLNEYMASSPVHEPEPVFKPDEETKAFWRPNFLR</sequence>
<dbReference type="AlphaFoldDB" id="A0A179I3Z6"/>
<organism evidence="2 3">
    <name type="scientific">Cordyceps confragosa</name>
    <name type="common">Lecanicillium lecanii</name>
    <dbReference type="NCBI Taxonomy" id="2714763"/>
    <lineage>
        <taxon>Eukaryota</taxon>
        <taxon>Fungi</taxon>
        <taxon>Dikarya</taxon>
        <taxon>Ascomycota</taxon>
        <taxon>Pezizomycotina</taxon>
        <taxon>Sordariomycetes</taxon>
        <taxon>Hypocreomycetidae</taxon>
        <taxon>Hypocreales</taxon>
        <taxon>Cordycipitaceae</taxon>
        <taxon>Akanthomyces</taxon>
    </lineage>
</organism>
<dbReference type="OrthoDB" id="2537141at2759"/>
<feature type="region of interest" description="Disordered" evidence="1">
    <location>
        <begin position="245"/>
        <end position="320"/>
    </location>
</feature>
<comment type="caution">
    <text evidence="2">The sequence shown here is derived from an EMBL/GenBank/DDBJ whole genome shotgun (WGS) entry which is preliminary data.</text>
</comment>
<reference evidence="2 3" key="1">
    <citation type="submission" date="2016-03" db="EMBL/GenBank/DDBJ databases">
        <title>Fine-scale spatial genetic structure of a fungal parasite of coffee scale insects.</title>
        <authorList>
            <person name="Jackson D."/>
            <person name="Zemenick K.A."/>
            <person name="Malloure B."/>
            <person name="Quandt C.A."/>
            <person name="James T.Y."/>
        </authorList>
    </citation>
    <scope>NUCLEOTIDE SEQUENCE [LARGE SCALE GENOMIC DNA]</scope>
    <source>
        <strain evidence="2 3">UM487</strain>
    </source>
</reference>